<gene>
    <name evidence="2" type="ORF">NDES1114_LOCUS34734</name>
</gene>
<feature type="region of interest" description="Disordered" evidence="1">
    <location>
        <begin position="23"/>
        <end position="51"/>
    </location>
</feature>
<proteinExistence type="predicted"/>
<dbReference type="AlphaFoldDB" id="A0A7S1R2M0"/>
<evidence type="ECO:0000313" key="2">
    <source>
        <dbReference type="EMBL" id="CAD9154618.1"/>
    </source>
</evidence>
<dbReference type="EMBL" id="HBGF01051917">
    <property type="protein sequence ID" value="CAD9154618.1"/>
    <property type="molecule type" value="Transcribed_RNA"/>
</dbReference>
<reference evidence="2" key="1">
    <citation type="submission" date="2021-01" db="EMBL/GenBank/DDBJ databases">
        <authorList>
            <person name="Corre E."/>
            <person name="Pelletier E."/>
            <person name="Niang G."/>
            <person name="Scheremetjew M."/>
            <person name="Finn R."/>
            <person name="Kale V."/>
            <person name="Holt S."/>
            <person name="Cochrane G."/>
            <person name="Meng A."/>
            <person name="Brown T."/>
            <person name="Cohen L."/>
        </authorList>
    </citation>
    <scope>NUCLEOTIDE SEQUENCE</scope>
    <source>
        <strain evidence="2">CCAP 1951/1</strain>
    </source>
</reference>
<evidence type="ECO:0000256" key="1">
    <source>
        <dbReference type="SAM" id="MobiDB-lite"/>
    </source>
</evidence>
<feature type="compositionally biased region" description="Basic and acidic residues" evidence="1">
    <location>
        <begin position="35"/>
        <end position="51"/>
    </location>
</feature>
<accession>A0A7S1R2M0</accession>
<organism evidence="2">
    <name type="scientific">Neobodo designis</name>
    <name type="common">Flagellated protozoan</name>
    <name type="synonym">Bodo designis</name>
    <dbReference type="NCBI Taxonomy" id="312471"/>
    <lineage>
        <taxon>Eukaryota</taxon>
        <taxon>Discoba</taxon>
        <taxon>Euglenozoa</taxon>
        <taxon>Kinetoplastea</taxon>
        <taxon>Metakinetoplastina</taxon>
        <taxon>Neobodonida</taxon>
        <taxon>Neobodo</taxon>
    </lineage>
</organism>
<name>A0A7S1R2M0_NEODS</name>
<sequence>MGCATSHDATAVSSPRARYALRRAREPSVSSIAADSHDSTESTFSDDGHLAREPSAKDTAALLAHVTMAARLLHGITADPNQFTPEAELDSDVLASRQRVERWFAEADTDAPWTLSASLGSWRSTADTDASSVALPGIVPDIDSDGTAASVEPALHSALQHPLAGSSNASYGSLLWLSDRVEAAA</sequence>
<protein>
    <submittedName>
        <fullName evidence="2">Uncharacterized protein</fullName>
    </submittedName>
</protein>